<dbReference type="Pfam" id="PF10926">
    <property type="entry name" value="DUF2800"/>
    <property type="match status" value="1"/>
</dbReference>
<organism evidence="4 5">
    <name type="scientific">Enterococcus raffinosus</name>
    <dbReference type="NCBI Taxonomy" id="71452"/>
    <lineage>
        <taxon>Bacteria</taxon>
        <taxon>Bacillati</taxon>
        <taxon>Bacillota</taxon>
        <taxon>Bacilli</taxon>
        <taxon>Lactobacillales</taxon>
        <taxon>Enterococcaceae</taxon>
        <taxon>Enterococcus</taxon>
    </lineage>
</organism>
<evidence type="ECO:0000256" key="3">
    <source>
        <dbReference type="ARBA" id="ARBA00022840"/>
    </source>
</evidence>
<evidence type="ECO:0000256" key="2">
    <source>
        <dbReference type="ARBA" id="ARBA00022806"/>
    </source>
</evidence>
<name>A0AAW8T5L6_9ENTE</name>
<dbReference type="Proteomes" id="UP001254770">
    <property type="component" value="Unassembled WGS sequence"/>
</dbReference>
<dbReference type="InterPro" id="IPR011604">
    <property type="entry name" value="PDDEXK-like_dom_sf"/>
</dbReference>
<evidence type="ECO:0000256" key="1">
    <source>
        <dbReference type="ARBA" id="ARBA00022741"/>
    </source>
</evidence>
<keyword evidence="3" id="KW-0067">ATP-binding</keyword>
<dbReference type="Gene3D" id="3.90.320.10">
    <property type="match status" value="1"/>
</dbReference>
<gene>
    <name evidence="4" type="ORF">P7D69_07720</name>
</gene>
<keyword evidence="1" id="KW-0547">Nucleotide-binding</keyword>
<protein>
    <submittedName>
        <fullName evidence="4">DUF2800 domain-containing protein</fullName>
    </submittedName>
</protein>
<accession>A0AAW8T5L6</accession>
<dbReference type="EMBL" id="JARPXL010000006">
    <property type="protein sequence ID" value="MDT2544218.1"/>
    <property type="molecule type" value="Genomic_DNA"/>
</dbReference>
<sequence>MPTQHAVLSASSSNRWIHCPPSVRLSEHFENKSSPYAQQGTDAHTLCEYKLNKFIGNDVTDPTSTLEFYDEEMEQCAESYATFVMEEVAKAKQTTVDPIVIVEQRLDFSRYVPDGFGTGDCLVIADGTLSVIDMKYGLGILVDAYQNPQMMCYALGALELFDGIYDIQEVKMTIFQPRRENVSTYTLLKEELLQWANDVLSPVADLAFKGEGEYQCGKWCQWCPAKNSCRARADHNLKLAQYEFKPPELLSDDEIEEIIGKVDDLVSWSNDIKDYALKLALSGKQWTHHKLVEGRSTRKYSNDNDVAAAVIKAGFDPYDKKLLGVTAMTKALGKQKFNEILGEYIVKPKGKLTLVDSSDKRQAVTVNNLNEEFKPLTEEQ</sequence>
<proteinExistence type="predicted"/>
<evidence type="ECO:0000313" key="5">
    <source>
        <dbReference type="Proteomes" id="UP001254770"/>
    </source>
</evidence>
<evidence type="ECO:0000313" key="4">
    <source>
        <dbReference type="EMBL" id="MDT2544218.1"/>
    </source>
</evidence>
<keyword evidence="2" id="KW-0347">Helicase</keyword>
<dbReference type="RefSeq" id="WP_010753847.1">
    <property type="nucleotide sequence ID" value="NZ_JARPXL010000006.1"/>
</dbReference>
<reference evidence="4" key="1">
    <citation type="submission" date="2023-03" db="EMBL/GenBank/DDBJ databases">
        <authorList>
            <person name="Shen W."/>
            <person name="Cai J."/>
        </authorList>
    </citation>
    <scope>NUCLEOTIDE SEQUENCE</scope>
    <source>
        <strain evidence="4">Y15</strain>
    </source>
</reference>
<dbReference type="InterPro" id="IPR021229">
    <property type="entry name" value="DUF2800"/>
</dbReference>
<dbReference type="AlphaFoldDB" id="A0AAW8T5L6"/>
<dbReference type="GO" id="GO:0005524">
    <property type="term" value="F:ATP binding"/>
    <property type="evidence" value="ECO:0007669"/>
    <property type="project" value="UniProtKB-KW"/>
</dbReference>
<dbReference type="GeneID" id="78365550"/>
<keyword evidence="2" id="KW-0378">Hydrolase</keyword>
<comment type="caution">
    <text evidence="4">The sequence shown here is derived from an EMBL/GenBank/DDBJ whole genome shotgun (WGS) entry which is preliminary data.</text>
</comment>
<dbReference type="GO" id="GO:0004386">
    <property type="term" value="F:helicase activity"/>
    <property type="evidence" value="ECO:0007669"/>
    <property type="project" value="UniProtKB-KW"/>
</dbReference>